<keyword evidence="8" id="KW-1185">Reference proteome</keyword>
<sequence>MVNKREAERKKLAKQKAMEKRRGYKSKSDEETVDTKAELEKQIQDTSALEKPAILQHATITGHRTSQYLAKDIKIEQFSMIIEGKEYIKDTTLELNMGRRYGMIGLNGSGKSTILQALAARMVDIPDYVDIWLLHEEYPPSEETAIEAVISYVATEQKRLEALMMDIMENHPENMDLVEQIGFRLDELDPSTFEIRARELLTGLGFKEDMMQKKTKDMSDFLNGVCTNIWHLTCQGTFEYYSGNYDTFVRTRAENEANQMMKWKKEQDDIKHLKQFIATSGGMEKAVRQAQSKQKIIDKMVEAGLTERPVPDPVYAFKFPECDRLPPPVCSFNDVTFAYSGKVKDILYQHVSFGVDLDSRVALVGPNGAGKSTLLKLMEGKLEPNLGTISRHPHLRWGRFNQHSTDQLDLTKTPLEFMRNKFADGIATVDGTKVLGVEEWRAKLGQFGITGHWQTQPMETMSHGYQARVAFCLVALANPHVLLLDEPTNHLDMSCIDSLAKAINNFNGGLVLVSHDFRLISQVAKEIWVVDHGVKRWDGSIEDYKKSLTKQVLRSSRKTKKAAPQVKTVVAKHSSLQPRRRKSSRIGSSSSTTATDSWSVAAESREVARLRRKCQSLEKANKALEDENDNVKDQLRRSESSLKDASAQVEEKNRQLQTAGEMSGLVSLAQVLCFGCLIPVLGALLLLLFSQPLLPPPLKGRFVNATILITIGLALSPQYKGGLMDPMMLAAVENDLPITCEPGGPTTLYDMEMVPMNVSTPVEEILEAGRTEFWPLVWLSKFCVPGQAALMALCSWKRALQGDIEGVASYMVVGAELMEYGLSCMTDHNGEDLPLNATVLSALLRGELPLSLQDIVIDPSRDEKYANTAYRACIPLQVNHQCWPSIAWTTHDSCEMYTPECCDPDIEEKASACGKSMRKCCNLPEEAEIHQPTSPIRLLHDSPPPWDEFQRLRSSLRDWRRVGCMWPRLVEMYLSNEREDEKKKKDDDVWTKARNIGILSNKEEAFDETFKNWWQNSEDHQRLFPHEDVWAIKGPVCFNLDTAEWSTELDIADGIEVAEALHGVCGEGMPLREVTSCTLDGALLPDREGVNYTPTEKTPMDSYSLTLMRTRQSPPPSNQTIRRRGLAVLMGQLSSNIWHFSQDYTWLWKLIQLGVLNDSITNAYTKVWLVETKYVGQAVPACCPLVRYAAAECEVDGKRCWHSDGGIPGPKDLWQMMVHKLVLSSNLVAKSVESIHSFTDGKRLLRDGIKHVCYDGAIQPWRAWPSGKQYYDTLRETVVAACGLHDTGLTRKVVLLERGSRHRRWSAETATEMTEMITDWGRLNAFTVGWVRPGGLDPCNQVGTLANAAVIIGIGGADMANLLWAPRGAILIEVDAGCYLTTSALSSNGSAYRSHVCRNGQSGVRKQHCHPSAQPFPWRGPGLDYKGEHYNRAKRIYDEAVADERCIDPAETPPPQSTFSADGYRAEFARVKGLAYSAIHRCDCHEPRGHDYDCYHSWLQGEISIDVKGTLMPLLNTLVHDYLLYAFDLE</sequence>
<dbReference type="GO" id="GO:0016887">
    <property type="term" value="F:ATP hydrolysis activity"/>
    <property type="evidence" value="ECO:0007669"/>
    <property type="project" value="InterPro"/>
</dbReference>
<dbReference type="Pfam" id="PF00005">
    <property type="entry name" value="ABC_tran"/>
    <property type="match status" value="2"/>
</dbReference>
<gene>
    <name evidence="7" type="ORF">FOL47_007068</name>
</gene>
<dbReference type="Gene3D" id="3.40.50.300">
    <property type="entry name" value="P-loop containing nucleotide triphosphate hydrolases"/>
    <property type="match status" value="2"/>
</dbReference>
<dbReference type="PANTHER" id="PTHR19211:SF15">
    <property type="entry name" value="ATP-BINDING CASSETTE SUB-FAMILY F MEMBER 2"/>
    <property type="match status" value="1"/>
</dbReference>
<evidence type="ECO:0000313" key="7">
    <source>
        <dbReference type="EMBL" id="KAF4660646.1"/>
    </source>
</evidence>
<dbReference type="EMBL" id="JAAPAO010000405">
    <property type="protein sequence ID" value="KAF4660646.1"/>
    <property type="molecule type" value="Genomic_DNA"/>
</dbReference>
<evidence type="ECO:0000256" key="3">
    <source>
        <dbReference type="ARBA" id="ARBA00022840"/>
    </source>
</evidence>
<dbReference type="InterPro" id="IPR050611">
    <property type="entry name" value="ABCF"/>
</dbReference>
<dbReference type="InterPro" id="IPR003593">
    <property type="entry name" value="AAA+_ATPase"/>
</dbReference>
<evidence type="ECO:0000256" key="1">
    <source>
        <dbReference type="ARBA" id="ARBA00022737"/>
    </source>
</evidence>
<feature type="transmembrane region" description="Helical" evidence="5">
    <location>
        <begin position="665"/>
        <end position="689"/>
    </location>
</feature>
<dbReference type="GO" id="GO:0005524">
    <property type="term" value="F:ATP binding"/>
    <property type="evidence" value="ECO:0007669"/>
    <property type="project" value="UniProtKB-KW"/>
</dbReference>
<keyword evidence="5" id="KW-0472">Membrane</keyword>
<keyword evidence="3" id="KW-0067">ATP-binding</keyword>
<keyword evidence="5" id="KW-0812">Transmembrane</keyword>
<dbReference type="InterPro" id="IPR027417">
    <property type="entry name" value="P-loop_NTPase"/>
</dbReference>
<evidence type="ECO:0000256" key="4">
    <source>
        <dbReference type="SAM" id="MobiDB-lite"/>
    </source>
</evidence>
<evidence type="ECO:0000259" key="6">
    <source>
        <dbReference type="PROSITE" id="PS50893"/>
    </source>
</evidence>
<dbReference type="PANTHER" id="PTHR19211">
    <property type="entry name" value="ATP-BINDING TRANSPORT PROTEIN-RELATED"/>
    <property type="match status" value="1"/>
</dbReference>
<protein>
    <recommendedName>
        <fullName evidence="6">ABC transporter domain-containing protein</fullName>
    </recommendedName>
</protein>
<name>A0A7J6LNF3_PERCH</name>
<dbReference type="InterPro" id="IPR032781">
    <property type="entry name" value="ABC_tran_Xtn"/>
</dbReference>
<feature type="region of interest" description="Disordered" evidence="4">
    <location>
        <begin position="555"/>
        <end position="593"/>
    </location>
</feature>
<dbReference type="PROSITE" id="PS50893">
    <property type="entry name" value="ABC_TRANSPORTER_2"/>
    <property type="match status" value="1"/>
</dbReference>
<dbReference type="SMART" id="SM00382">
    <property type="entry name" value="AAA"/>
    <property type="match status" value="2"/>
</dbReference>
<comment type="caution">
    <text evidence="7">The sequence shown here is derived from an EMBL/GenBank/DDBJ whole genome shotgun (WGS) entry which is preliminary data.</text>
</comment>
<dbReference type="OrthoDB" id="2110130at2759"/>
<evidence type="ECO:0000256" key="5">
    <source>
        <dbReference type="SAM" id="Phobius"/>
    </source>
</evidence>
<dbReference type="FunFam" id="3.40.50.300:FF:000549">
    <property type="entry name" value="ABC transporter ATP-binding protein arb1"/>
    <property type="match status" value="1"/>
</dbReference>
<dbReference type="CDD" id="cd03221">
    <property type="entry name" value="ABCF_EF-3"/>
    <property type="match status" value="1"/>
</dbReference>
<keyword evidence="1" id="KW-0677">Repeat</keyword>
<evidence type="ECO:0000256" key="2">
    <source>
        <dbReference type="ARBA" id="ARBA00022741"/>
    </source>
</evidence>
<feature type="domain" description="ABC transporter" evidence="6">
    <location>
        <begin position="330"/>
        <end position="557"/>
    </location>
</feature>
<feature type="region of interest" description="Disordered" evidence="4">
    <location>
        <begin position="621"/>
        <end position="649"/>
    </location>
</feature>
<feature type="transmembrane region" description="Helical" evidence="5">
    <location>
        <begin position="701"/>
        <end position="719"/>
    </location>
</feature>
<dbReference type="Proteomes" id="UP000591131">
    <property type="component" value="Unassembled WGS sequence"/>
</dbReference>
<feature type="compositionally biased region" description="Basic and acidic residues" evidence="4">
    <location>
        <begin position="621"/>
        <end position="642"/>
    </location>
</feature>
<keyword evidence="2" id="KW-0547">Nucleotide-binding</keyword>
<accession>A0A7J6LNF3</accession>
<dbReference type="InterPro" id="IPR003439">
    <property type="entry name" value="ABC_transporter-like_ATP-bd"/>
</dbReference>
<proteinExistence type="predicted"/>
<reference evidence="7 8" key="1">
    <citation type="submission" date="2020-04" db="EMBL/GenBank/DDBJ databases">
        <title>Perkinsus chesapeaki whole genome sequence.</title>
        <authorList>
            <person name="Bogema D.R."/>
        </authorList>
    </citation>
    <scope>NUCLEOTIDE SEQUENCE [LARGE SCALE GENOMIC DNA]</scope>
    <source>
        <strain evidence="7">ATCC PRA-425</strain>
    </source>
</reference>
<dbReference type="SUPFAM" id="SSF52540">
    <property type="entry name" value="P-loop containing nucleoside triphosphate hydrolases"/>
    <property type="match status" value="2"/>
</dbReference>
<feature type="region of interest" description="Disordered" evidence="4">
    <location>
        <begin position="1"/>
        <end position="37"/>
    </location>
</feature>
<dbReference type="Pfam" id="PF12848">
    <property type="entry name" value="ABC_tran_Xtn"/>
    <property type="match status" value="1"/>
</dbReference>
<evidence type="ECO:0000313" key="8">
    <source>
        <dbReference type="Proteomes" id="UP000591131"/>
    </source>
</evidence>
<keyword evidence="5" id="KW-1133">Transmembrane helix</keyword>
<organism evidence="7 8">
    <name type="scientific">Perkinsus chesapeaki</name>
    <name type="common">Clam parasite</name>
    <name type="synonym">Perkinsus andrewsi</name>
    <dbReference type="NCBI Taxonomy" id="330153"/>
    <lineage>
        <taxon>Eukaryota</taxon>
        <taxon>Sar</taxon>
        <taxon>Alveolata</taxon>
        <taxon>Perkinsozoa</taxon>
        <taxon>Perkinsea</taxon>
        <taxon>Perkinsida</taxon>
        <taxon>Perkinsidae</taxon>
        <taxon>Perkinsus</taxon>
    </lineage>
</organism>